<comment type="caution">
    <text evidence="2">The sequence shown here is derived from an EMBL/GenBank/DDBJ whole genome shotgun (WGS) entry which is preliminary data.</text>
</comment>
<feature type="transmembrane region" description="Helical" evidence="1">
    <location>
        <begin position="209"/>
        <end position="227"/>
    </location>
</feature>
<feature type="transmembrane region" description="Helical" evidence="1">
    <location>
        <begin position="177"/>
        <end position="197"/>
    </location>
</feature>
<dbReference type="NCBIfam" id="TIGR04370">
    <property type="entry name" value="glyco_rpt_poly"/>
    <property type="match status" value="1"/>
</dbReference>
<keyword evidence="1" id="KW-1133">Transmembrane helix</keyword>
<evidence type="ECO:0000313" key="2">
    <source>
        <dbReference type="EMBL" id="NCD70742.1"/>
    </source>
</evidence>
<keyword evidence="1" id="KW-0812">Transmembrane</keyword>
<feature type="transmembrane region" description="Helical" evidence="1">
    <location>
        <begin position="30"/>
        <end position="50"/>
    </location>
</feature>
<proteinExistence type="predicted"/>
<dbReference type="AlphaFoldDB" id="A0A965ZJ94"/>
<feature type="transmembrane region" description="Helical" evidence="1">
    <location>
        <begin position="370"/>
        <end position="394"/>
    </location>
</feature>
<reference evidence="2" key="1">
    <citation type="submission" date="2020-01" db="EMBL/GenBank/DDBJ databases">
        <authorList>
            <person name="Seo Y.L."/>
        </authorList>
    </citation>
    <scope>NUCLEOTIDE SEQUENCE</scope>
    <source>
        <strain evidence="2">R11</strain>
    </source>
</reference>
<feature type="transmembrane region" description="Helical" evidence="1">
    <location>
        <begin position="140"/>
        <end position="157"/>
    </location>
</feature>
<reference evidence="2" key="2">
    <citation type="submission" date="2020-10" db="EMBL/GenBank/DDBJ databases">
        <title>Mucilaginibacter sp. nov., isolated from soil.</title>
        <authorList>
            <person name="Jeon C.O."/>
        </authorList>
    </citation>
    <scope>NUCLEOTIDE SEQUENCE</scope>
    <source>
        <strain evidence="2">R11</strain>
    </source>
</reference>
<keyword evidence="1" id="KW-0472">Membrane</keyword>
<keyword evidence="3" id="KW-1185">Reference proteome</keyword>
<dbReference type="InterPro" id="IPR029468">
    <property type="entry name" value="O-ag_pol_Wzy"/>
</dbReference>
<feature type="transmembrane region" description="Helical" evidence="1">
    <location>
        <begin position="424"/>
        <end position="442"/>
    </location>
</feature>
<feature type="transmembrane region" description="Helical" evidence="1">
    <location>
        <begin position="97"/>
        <end position="119"/>
    </location>
</feature>
<gene>
    <name evidence="2" type="ORF">GSY63_15350</name>
</gene>
<accession>A0A965ZJ94</accession>
<name>A0A965ZJ94_9SPHI</name>
<feature type="transmembrane region" description="Helical" evidence="1">
    <location>
        <begin position="7"/>
        <end position="24"/>
    </location>
</feature>
<evidence type="ECO:0000313" key="3">
    <source>
        <dbReference type="Proteomes" id="UP000638732"/>
    </source>
</evidence>
<dbReference type="Proteomes" id="UP000638732">
    <property type="component" value="Unassembled WGS sequence"/>
</dbReference>
<feature type="transmembrane region" description="Helical" evidence="1">
    <location>
        <begin position="57"/>
        <end position="77"/>
    </location>
</feature>
<feature type="transmembrane region" description="Helical" evidence="1">
    <location>
        <begin position="401"/>
        <end position="418"/>
    </location>
</feature>
<dbReference type="Pfam" id="PF14296">
    <property type="entry name" value="O-ag_pol_Wzy"/>
    <property type="match status" value="1"/>
</dbReference>
<sequence>MELKPSQLVSFVLLLEAILVYYFAPTTYNYGYSVFCSILYFINIIAFFILKRKKNYLDFDSVFFVGYFFVTLFYPVFMYENDPTRFFAFQFDFDANVIPQASALSLLGITSYITGSFLYSKPANSQSGYVSKSYVPNQHLSYFASFIFILYVLSGGYTALKGAYSGDGALGSGMANYIFIFVPAFILSAIILEFNNLQHKNPYELKLKNIGKTTLIAAGSIVFIIISTGSRTVPMQIILLVAGLYTLFYRPVSFPKFILLIIVGMAFMFLLVLLRGYQQEGTFSVVDIAMDLIINNRNSYTAIEYVNKSGLTYGLSMSSSFLAPVPFLQNFVISLCGLNPFDMSSSIVITKLTLGEVGELGLGTNIIADIYMSFGSVGVIMLMSGLGFFISMMLAKATKNIYALVCYGVMMSYAVFLVRAEFFFFLRYLIWSLIIVYLSRQYKLKFSIYKNK</sequence>
<dbReference type="EMBL" id="WWEO01000043">
    <property type="protein sequence ID" value="NCD70742.1"/>
    <property type="molecule type" value="Genomic_DNA"/>
</dbReference>
<evidence type="ECO:0000256" key="1">
    <source>
        <dbReference type="SAM" id="Phobius"/>
    </source>
</evidence>
<organism evidence="2 3">
    <name type="scientific">Mucilaginibacter agri</name>
    <dbReference type="NCBI Taxonomy" id="2695265"/>
    <lineage>
        <taxon>Bacteria</taxon>
        <taxon>Pseudomonadati</taxon>
        <taxon>Bacteroidota</taxon>
        <taxon>Sphingobacteriia</taxon>
        <taxon>Sphingobacteriales</taxon>
        <taxon>Sphingobacteriaceae</taxon>
        <taxon>Mucilaginibacter</taxon>
    </lineage>
</organism>
<protein>
    <submittedName>
        <fullName evidence="2">O-antigen polysaccharide polymerase Wzy</fullName>
    </submittedName>
</protein>
<feature type="transmembrane region" description="Helical" evidence="1">
    <location>
        <begin position="257"/>
        <end position="277"/>
    </location>
</feature>
<dbReference type="RefSeq" id="WP_166586696.1">
    <property type="nucleotide sequence ID" value="NZ_WWEO01000043.1"/>
</dbReference>